<keyword evidence="7" id="KW-0032">Aminotransferase</keyword>
<keyword evidence="3" id="KW-0805">Transcription regulation</keyword>
<dbReference type="Gene3D" id="3.90.1150.10">
    <property type="entry name" value="Aspartate Aminotransferase, domain 1"/>
    <property type="match status" value="1"/>
</dbReference>
<comment type="caution">
    <text evidence="7">The sequence shown here is derived from an EMBL/GenBank/DDBJ whole genome shotgun (WGS) entry which is preliminary data.</text>
</comment>
<gene>
    <name evidence="7" type="ORF">ABC974_07215</name>
</gene>
<dbReference type="EMBL" id="JBDIME010000004">
    <property type="protein sequence ID" value="MEN2789407.1"/>
    <property type="molecule type" value="Genomic_DNA"/>
</dbReference>
<name>A0ABU9Y0W2_9SPHN</name>
<evidence type="ECO:0000256" key="4">
    <source>
        <dbReference type="ARBA" id="ARBA00023125"/>
    </source>
</evidence>
<dbReference type="InterPro" id="IPR015421">
    <property type="entry name" value="PyrdxlP-dep_Trfase_major"/>
</dbReference>
<proteinExistence type="inferred from homology"/>
<dbReference type="Pfam" id="PF00392">
    <property type="entry name" value="GntR"/>
    <property type="match status" value="1"/>
</dbReference>
<dbReference type="PROSITE" id="PS50949">
    <property type="entry name" value="HTH_GNTR"/>
    <property type="match status" value="1"/>
</dbReference>
<keyword evidence="5" id="KW-0804">Transcription</keyword>
<evidence type="ECO:0000256" key="2">
    <source>
        <dbReference type="ARBA" id="ARBA00022898"/>
    </source>
</evidence>
<dbReference type="PANTHER" id="PTHR46577:SF2">
    <property type="entry name" value="TRANSCRIPTIONAL REGULATORY PROTEIN"/>
    <property type="match status" value="1"/>
</dbReference>
<dbReference type="SUPFAM" id="SSF46785">
    <property type="entry name" value="Winged helix' DNA-binding domain"/>
    <property type="match status" value="1"/>
</dbReference>
<dbReference type="InterPro" id="IPR015424">
    <property type="entry name" value="PyrdxlP-dep_Trfase"/>
</dbReference>
<evidence type="ECO:0000313" key="8">
    <source>
        <dbReference type="Proteomes" id="UP001419910"/>
    </source>
</evidence>
<evidence type="ECO:0000313" key="7">
    <source>
        <dbReference type="EMBL" id="MEN2789407.1"/>
    </source>
</evidence>
<dbReference type="InterPro" id="IPR004839">
    <property type="entry name" value="Aminotransferase_I/II_large"/>
</dbReference>
<keyword evidence="8" id="KW-1185">Reference proteome</keyword>
<keyword evidence="2" id="KW-0663">Pyridoxal phosphate</keyword>
<dbReference type="InterPro" id="IPR036388">
    <property type="entry name" value="WH-like_DNA-bd_sf"/>
</dbReference>
<dbReference type="Proteomes" id="UP001419910">
    <property type="component" value="Unassembled WGS sequence"/>
</dbReference>
<protein>
    <submittedName>
        <fullName evidence="7">PLP-dependent aminotransferase family protein</fullName>
    </submittedName>
</protein>
<evidence type="ECO:0000256" key="3">
    <source>
        <dbReference type="ARBA" id="ARBA00023015"/>
    </source>
</evidence>
<dbReference type="CDD" id="cd07377">
    <property type="entry name" value="WHTH_GntR"/>
    <property type="match status" value="1"/>
</dbReference>
<dbReference type="Gene3D" id="1.10.10.10">
    <property type="entry name" value="Winged helix-like DNA-binding domain superfamily/Winged helix DNA-binding domain"/>
    <property type="match status" value="1"/>
</dbReference>
<dbReference type="InterPro" id="IPR036390">
    <property type="entry name" value="WH_DNA-bd_sf"/>
</dbReference>
<dbReference type="PANTHER" id="PTHR46577">
    <property type="entry name" value="HTH-TYPE TRANSCRIPTIONAL REGULATORY PROTEIN GABR"/>
    <property type="match status" value="1"/>
</dbReference>
<dbReference type="InterPro" id="IPR051446">
    <property type="entry name" value="HTH_trans_reg/aminotransferase"/>
</dbReference>
<dbReference type="SUPFAM" id="SSF53383">
    <property type="entry name" value="PLP-dependent transferases"/>
    <property type="match status" value="1"/>
</dbReference>
<dbReference type="SMART" id="SM00345">
    <property type="entry name" value="HTH_GNTR"/>
    <property type="match status" value="1"/>
</dbReference>
<dbReference type="InterPro" id="IPR000524">
    <property type="entry name" value="Tscrpt_reg_HTH_GntR"/>
</dbReference>
<dbReference type="InterPro" id="IPR015422">
    <property type="entry name" value="PyrdxlP-dep_Trfase_small"/>
</dbReference>
<comment type="similarity">
    <text evidence="1">In the C-terminal section; belongs to the class-I pyridoxal-phosphate-dependent aminotransferase family.</text>
</comment>
<evidence type="ECO:0000259" key="6">
    <source>
        <dbReference type="PROSITE" id="PS50949"/>
    </source>
</evidence>
<evidence type="ECO:0000256" key="1">
    <source>
        <dbReference type="ARBA" id="ARBA00005384"/>
    </source>
</evidence>
<dbReference type="RefSeq" id="WP_343887293.1">
    <property type="nucleotide sequence ID" value="NZ_BAAAEH010000002.1"/>
</dbReference>
<dbReference type="CDD" id="cd00609">
    <property type="entry name" value="AAT_like"/>
    <property type="match status" value="1"/>
</dbReference>
<dbReference type="GO" id="GO:0008483">
    <property type="term" value="F:transaminase activity"/>
    <property type="evidence" value="ECO:0007669"/>
    <property type="project" value="UniProtKB-KW"/>
</dbReference>
<keyword evidence="4" id="KW-0238">DNA-binding</keyword>
<reference evidence="7 8" key="1">
    <citation type="submission" date="2024-05" db="EMBL/GenBank/DDBJ databases">
        <authorList>
            <person name="Liu Q."/>
            <person name="Xin Y.-H."/>
        </authorList>
    </citation>
    <scope>NUCLEOTIDE SEQUENCE [LARGE SCALE GENOMIC DNA]</scope>
    <source>
        <strain evidence="7 8">CGMCC 1.10181</strain>
    </source>
</reference>
<keyword evidence="7" id="KW-0808">Transferase</keyword>
<sequence length="463" mass="49950">MATIDLDLTRTGQVMQLIRDRIERRLLTPGARLPSVRAMAESTGFSKSTVVEAYDRLAADGAIRARPGSGFYVAAPLSPLSLDRIGTPGEREVDPLWMLRQSLNDRPEALRPGCGWLPDSWLAGAPIRKAMRAVARSDADGPLTRYASPLGAPPLRALLARRLEEQGVAAAPDQIVLTDSSTQALDLVSRFLLEPGDAVLVDDPCYFNFLALLRAHQAKVVGIRMTPGGPDMAAFAAALVEHRPRFYLTNSAIHNPTGATLSAATAHRLLKLADAHDLVIVEDDIFADFEHVPAPRLAAFDGLDRVIRIGSFSKSITAAIRCGHIAARPDWIEALADLRIATSMSGNPLSAEILHAVLTDGGYRRHIEGVRARLARARARTMARLRDVGIEPWIEPAAGLFIWGRLPAGIDATALARTALAEDIVLAPGNVFSPSGTWGDYCRFNVVMSDDDRVSAFLAKACG</sequence>
<dbReference type="Gene3D" id="3.40.640.10">
    <property type="entry name" value="Type I PLP-dependent aspartate aminotransferase-like (Major domain)"/>
    <property type="match status" value="1"/>
</dbReference>
<organism evidence="7 8">
    <name type="scientific">Sphingomonas oligophenolica</name>
    <dbReference type="NCBI Taxonomy" id="301154"/>
    <lineage>
        <taxon>Bacteria</taxon>
        <taxon>Pseudomonadati</taxon>
        <taxon>Pseudomonadota</taxon>
        <taxon>Alphaproteobacteria</taxon>
        <taxon>Sphingomonadales</taxon>
        <taxon>Sphingomonadaceae</taxon>
        <taxon>Sphingomonas</taxon>
    </lineage>
</organism>
<feature type="domain" description="HTH gntR-type" evidence="6">
    <location>
        <begin position="8"/>
        <end position="76"/>
    </location>
</feature>
<evidence type="ECO:0000256" key="5">
    <source>
        <dbReference type="ARBA" id="ARBA00023163"/>
    </source>
</evidence>
<dbReference type="Pfam" id="PF00155">
    <property type="entry name" value="Aminotran_1_2"/>
    <property type="match status" value="1"/>
</dbReference>
<accession>A0ABU9Y0W2</accession>